<keyword evidence="5" id="KW-0966">Cell projection</keyword>
<proteinExistence type="inferred from homology"/>
<name>A0A0F3H0P3_9BACT</name>
<dbReference type="AlphaFoldDB" id="A0A0F3H0P3"/>
<accession>A0A0F3H0P3</accession>
<evidence type="ECO:0000256" key="1">
    <source>
        <dbReference type="ARBA" id="ARBA00010577"/>
    </source>
</evidence>
<comment type="caution">
    <text evidence="5">The sequence shown here is derived from an EMBL/GenBank/DDBJ whole genome shotgun (WGS) entry which is preliminary data.</text>
</comment>
<organism evidence="5 6">
    <name type="scientific">Candidatus Magnetobacterium bavaricum</name>
    <dbReference type="NCBI Taxonomy" id="29290"/>
    <lineage>
        <taxon>Bacteria</taxon>
        <taxon>Pseudomonadati</taxon>
        <taxon>Nitrospirota</taxon>
        <taxon>Thermodesulfovibrionia</taxon>
        <taxon>Thermodesulfovibrionales</taxon>
        <taxon>Candidatus Magnetobacteriaceae</taxon>
        <taxon>Candidatus Magnetobacterium</taxon>
    </lineage>
</organism>
<dbReference type="PATRIC" id="fig|29290.4.peg.117"/>
<dbReference type="InterPro" id="IPR005648">
    <property type="entry name" value="FlgD"/>
</dbReference>
<dbReference type="Pfam" id="PF03963">
    <property type="entry name" value="FlgD"/>
    <property type="match status" value="1"/>
</dbReference>
<reference evidence="5 6" key="1">
    <citation type="submission" date="2015-02" db="EMBL/GenBank/DDBJ databases">
        <title>Single-cell genomics of uncultivated deep-branching MTB reveals a conserved set of magnetosome genes.</title>
        <authorList>
            <person name="Kolinko S."/>
            <person name="Richter M."/>
            <person name="Glockner F.O."/>
            <person name="Brachmann A."/>
            <person name="Schuler D."/>
        </authorList>
    </citation>
    <scope>NUCLEOTIDE SEQUENCE [LARGE SCALE GENOMIC DNA]</scope>
    <source>
        <strain evidence="5">TM-1</strain>
    </source>
</reference>
<comment type="similarity">
    <text evidence="1">Belongs to the FlgD family.</text>
</comment>
<dbReference type="Proteomes" id="UP000033423">
    <property type="component" value="Unassembled WGS sequence"/>
</dbReference>
<evidence type="ECO:0000256" key="4">
    <source>
        <dbReference type="ARBA" id="ARBA00024746"/>
    </source>
</evidence>
<protein>
    <recommendedName>
        <fullName evidence="2">Basal-body rod modification protein FlgD</fullName>
    </recommendedName>
</protein>
<evidence type="ECO:0000256" key="3">
    <source>
        <dbReference type="ARBA" id="ARBA00022795"/>
    </source>
</evidence>
<evidence type="ECO:0000256" key="2">
    <source>
        <dbReference type="ARBA" id="ARBA00016013"/>
    </source>
</evidence>
<gene>
    <name evidence="5" type="ORF">MBAV_000083</name>
</gene>
<comment type="function">
    <text evidence="4">Required for flagellar hook formation. May act as a scaffolding protein.</text>
</comment>
<dbReference type="EMBL" id="LACI01000041">
    <property type="protein sequence ID" value="KJU87710.1"/>
    <property type="molecule type" value="Genomic_DNA"/>
</dbReference>
<sequence>MIVTANSIYASSASSSTSTSSSTGSSSSTDELGKDEFLKLFTSQLKYQDPLNPMDSTNFTTQLAQFSSLEQLYNINSNIKTLTQYENSLNNVMAVSLIGKSVTTTDNKTALVSGISFDNGVTYLSLDNGDKIMMSNVTAINAKNKT</sequence>
<evidence type="ECO:0000313" key="5">
    <source>
        <dbReference type="EMBL" id="KJU87710.1"/>
    </source>
</evidence>
<evidence type="ECO:0000313" key="6">
    <source>
        <dbReference type="Proteomes" id="UP000033423"/>
    </source>
</evidence>
<keyword evidence="5" id="KW-0282">Flagellum</keyword>
<keyword evidence="6" id="KW-1185">Reference proteome</keyword>
<keyword evidence="5" id="KW-0969">Cilium</keyword>
<dbReference type="GO" id="GO:0044781">
    <property type="term" value="P:bacterial-type flagellum organization"/>
    <property type="evidence" value="ECO:0007669"/>
    <property type="project" value="UniProtKB-KW"/>
</dbReference>
<keyword evidence="3" id="KW-1005">Bacterial flagellum biogenesis</keyword>